<protein>
    <recommendedName>
        <fullName evidence="4">DUF1064 domain-containing protein</fullName>
    </recommendedName>
</protein>
<proteinExistence type="predicted"/>
<dbReference type="Proteomes" id="UP000218891">
    <property type="component" value="Chromosome"/>
</dbReference>
<name>A0ABM6PEC5_9RHOB</name>
<accession>A0ABM6PEC5</accession>
<reference evidence="2 3" key="2">
    <citation type="journal article" date="2017" name="Genome Biol. Evol.">
        <title>Trajectories and Drivers of Genome Evolution in Surface-Associated Marine Phaeobacter.</title>
        <authorList>
            <person name="Freese H.M."/>
            <person name="Sikorski J."/>
            <person name="Bunk B."/>
            <person name="Scheuner C."/>
            <person name="Meier-Kolthoff J.P."/>
            <person name="Sproer C."/>
            <person name="Gram L."/>
            <person name="Overmann J."/>
        </authorList>
    </citation>
    <scope>NUCLEOTIDE SEQUENCE [LARGE SCALE GENOMIC DNA]</scope>
    <source>
        <strain evidence="2 3">P36</strain>
    </source>
</reference>
<evidence type="ECO:0008006" key="4">
    <source>
        <dbReference type="Google" id="ProtNLM"/>
    </source>
</evidence>
<dbReference type="InterPro" id="IPR009414">
    <property type="entry name" value="DUF1064"/>
</dbReference>
<evidence type="ECO:0000313" key="3">
    <source>
        <dbReference type="Proteomes" id="UP000218891"/>
    </source>
</evidence>
<gene>
    <name evidence="2" type="ORF">PhaeoP36_01782</name>
</gene>
<reference evidence="2 3" key="4">
    <citation type="journal article" date="2018" name="Environ. Microbiol. Rep.">
        <title>Phylogenetic distribution of roseobacticides in the Roseobacter group and their effect on microalgae.</title>
        <authorList>
            <person name="Sonnenschein E.C."/>
            <person name="Phippen C.B."/>
            <person name="Bentzon-Tilia M."/>
            <person name="Rasmussen S.A."/>
            <person name="Nielsen K.F."/>
            <person name="Gram L."/>
        </authorList>
    </citation>
    <scope>NUCLEOTIDE SEQUENCE [LARGE SCALE GENOMIC DNA]</scope>
    <source>
        <strain evidence="2 3">P36</strain>
    </source>
</reference>
<evidence type="ECO:0000313" key="2">
    <source>
        <dbReference type="EMBL" id="ATG35924.1"/>
    </source>
</evidence>
<reference evidence="2 3" key="1">
    <citation type="journal article" date="2017" name="Front. Microbiol.">
        <title>Phaeobacter piscinae sp. nov., a species of the Roseobacter group and potential aquaculture probiont.</title>
        <authorList>
            <person name="Sonnenschein E.C."/>
            <person name="Phippen C.B.W."/>
            <person name="Nielsen K.F."/>
            <person name="Mateiu R.V."/>
            <person name="Melchiorsen J."/>
            <person name="Gram L."/>
            <person name="Overmann J."/>
            <person name="Freese H.M."/>
        </authorList>
    </citation>
    <scope>NUCLEOTIDE SEQUENCE [LARGE SCALE GENOMIC DNA]</scope>
    <source>
        <strain evidence="2 3">P36</strain>
    </source>
</reference>
<feature type="region of interest" description="Disordered" evidence="1">
    <location>
        <begin position="1"/>
        <end position="44"/>
    </location>
</feature>
<dbReference type="RefSeq" id="WP_096868932.1">
    <property type="nucleotide sequence ID" value="NZ_CP010643.1"/>
</dbReference>
<sequence>MTERMTAEQYKAAQRAAEGQGEDRRRVRGTQRTTTADGITHDSKTEAQRWEELKLLQASGAICGLRRQAPIPLIGRDGPIMTDSGNQQRVYKADFVYVDNALGVMVVEDRKGHETDKFKLVKSVLAAQGIELLITRAKG</sequence>
<dbReference type="EMBL" id="CP010643">
    <property type="protein sequence ID" value="ATG35924.1"/>
    <property type="molecule type" value="Genomic_DNA"/>
</dbReference>
<reference evidence="2 3" key="3">
    <citation type="journal article" date="2017" name="Int. J. Syst. Evol. Microbiol.">
        <title>Adaptation of Surface-Associated Bacteria to the Open Ocean: A Genomically Distinct Subpopulation of Phaeobacter gallaeciensis Colonizes Pacific Mesozooplankton.</title>
        <authorList>
            <person name="Freese H.M."/>
            <person name="Methner A."/>
            <person name="Overmann J."/>
        </authorList>
    </citation>
    <scope>NUCLEOTIDE SEQUENCE [LARGE SCALE GENOMIC DNA]</scope>
    <source>
        <strain evidence="2 3">P36</strain>
    </source>
</reference>
<organism evidence="2 3">
    <name type="scientific">Phaeobacter piscinae</name>
    <dbReference type="NCBI Taxonomy" id="1580596"/>
    <lineage>
        <taxon>Bacteria</taxon>
        <taxon>Pseudomonadati</taxon>
        <taxon>Pseudomonadota</taxon>
        <taxon>Alphaproteobacteria</taxon>
        <taxon>Rhodobacterales</taxon>
        <taxon>Roseobacteraceae</taxon>
        <taxon>Phaeobacter</taxon>
    </lineage>
</organism>
<dbReference type="Pfam" id="PF06356">
    <property type="entry name" value="DUF1064"/>
    <property type="match status" value="1"/>
</dbReference>
<keyword evidence="3" id="KW-1185">Reference proteome</keyword>
<evidence type="ECO:0000256" key="1">
    <source>
        <dbReference type="SAM" id="MobiDB-lite"/>
    </source>
</evidence>